<feature type="compositionally biased region" description="Polar residues" evidence="11">
    <location>
        <begin position="87"/>
        <end position="115"/>
    </location>
</feature>
<keyword evidence="7 9" id="KW-0040">ANK repeat</keyword>
<evidence type="ECO:0000256" key="10">
    <source>
        <dbReference type="RuleBase" id="RU362114"/>
    </source>
</evidence>
<evidence type="ECO:0000256" key="4">
    <source>
        <dbReference type="ARBA" id="ARBA00022695"/>
    </source>
</evidence>
<evidence type="ECO:0000256" key="3">
    <source>
        <dbReference type="ARBA" id="ARBA00022679"/>
    </source>
</evidence>
<dbReference type="GO" id="GO:0003950">
    <property type="term" value="F:NAD+ poly-ADP-ribosyltransferase activity"/>
    <property type="evidence" value="ECO:0007669"/>
    <property type="project" value="UniProtKB-UniRule"/>
</dbReference>
<dbReference type="GO" id="GO:0016779">
    <property type="term" value="F:nucleotidyltransferase activity"/>
    <property type="evidence" value="ECO:0007669"/>
    <property type="project" value="UniProtKB-KW"/>
</dbReference>
<gene>
    <name evidence="15" type="ORF">BJG266_LOCUS4536</name>
</gene>
<dbReference type="Proteomes" id="UP000663877">
    <property type="component" value="Unassembled WGS sequence"/>
</dbReference>
<feature type="region of interest" description="Disordered" evidence="11">
    <location>
        <begin position="1137"/>
        <end position="1170"/>
    </location>
</feature>
<dbReference type="PROSITE" id="PS51060">
    <property type="entry name" value="PARP_ALPHA_HD"/>
    <property type="match status" value="1"/>
</dbReference>
<keyword evidence="3 10" id="KW-0808">Transferase</keyword>
<feature type="repeat" description="ANK" evidence="9">
    <location>
        <begin position="848"/>
        <end position="880"/>
    </location>
</feature>
<keyword evidence="2 10" id="KW-0328">Glycosyltransferase</keyword>
<dbReference type="PROSITE" id="PS50297">
    <property type="entry name" value="ANK_REP_REGION"/>
    <property type="match status" value="5"/>
</dbReference>
<dbReference type="Pfam" id="PF05406">
    <property type="entry name" value="WGR"/>
    <property type="match status" value="1"/>
</dbReference>
<dbReference type="PROSITE" id="PS51059">
    <property type="entry name" value="PARP_CATALYTIC"/>
    <property type="match status" value="1"/>
</dbReference>
<feature type="compositionally biased region" description="Acidic residues" evidence="11">
    <location>
        <begin position="116"/>
        <end position="127"/>
    </location>
</feature>
<evidence type="ECO:0000259" key="13">
    <source>
        <dbReference type="PROSITE" id="PS51060"/>
    </source>
</evidence>
<dbReference type="CDD" id="cd07997">
    <property type="entry name" value="WGR_PARP"/>
    <property type="match status" value="1"/>
</dbReference>
<feature type="domain" description="WGR" evidence="14">
    <location>
        <begin position="2023"/>
        <end position="2126"/>
    </location>
</feature>
<dbReference type="InterPro" id="IPR036930">
    <property type="entry name" value="WGR_dom_sf"/>
</dbReference>
<evidence type="ECO:0000256" key="11">
    <source>
        <dbReference type="SAM" id="MobiDB-lite"/>
    </source>
</evidence>
<evidence type="ECO:0000256" key="2">
    <source>
        <dbReference type="ARBA" id="ARBA00022676"/>
    </source>
</evidence>
<feature type="domain" description="PARP alpha-helical" evidence="13">
    <location>
        <begin position="2156"/>
        <end position="2294"/>
    </location>
</feature>
<evidence type="ECO:0000313" key="15">
    <source>
        <dbReference type="EMBL" id="CAF0788472.1"/>
    </source>
</evidence>
<dbReference type="InterPro" id="IPR012317">
    <property type="entry name" value="Poly(ADP-ribose)pol_cat_dom"/>
</dbReference>
<feature type="domain" description="PARP catalytic" evidence="12">
    <location>
        <begin position="2304"/>
        <end position="2530"/>
    </location>
</feature>
<feature type="repeat" description="ANK" evidence="9">
    <location>
        <begin position="746"/>
        <end position="778"/>
    </location>
</feature>
<protein>
    <recommendedName>
        <fullName evidence="10">Poly [ADP-ribose] polymerase</fullName>
        <shortName evidence="10">PARP</shortName>
        <ecNumber evidence="10">2.4.2.-</ecNumber>
    </recommendedName>
</protein>
<dbReference type="Gene3D" id="2.20.140.10">
    <property type="entry name" value="WGR domain"/>
    <property type="match status" value="1"/>
</dbReference>
<dbReference type="InterPro" id="IPR002110">
    <property type="entry name" value="Ankyrin_rpt"/>
</dbReference>
<comment type="caution">
    <text evidence="15">The sequence shown here is derived from an EMBL/GenBank/DDBJ whole genome shotgun (WGS) entry which is preliminary data.</text>
</comment>
<dbReference type="InterPro" id="IPR004102">
    <property type="entry name" value="Poly(ADP-ribose)pol_reg_dom"/>
</dbReference>
<feature type="region of interest" description="Disordered" evidence="11">
    <location>
        <begin position="1"/>
        <end position="150"/>
    </location>
</feature>
<dbReference type="Pfam" id="PF12796">
    <property type="entry name" value="Ank_2"/>
    <property type="match status" value="4"/>
</dbReference>
<dbReference type="SUPFAM" id="SSF56399">
    <property type="entry name" value="ADP-ribosylation"/>
    <property type="match status" value="1"/>
</dbReference>
<feature type="compositionally biased region" description="Polar residues" evidence="11">
    <location>
        <begin position="278"/>
        <end position="297"/>
    </location>
</feature>
<dbReference type="PANTHER" id="PTHR24198:SF165">
    <property type="entry name" value="ANKYRIN REPEAT-CONTAINING PROTEIN-RELATED"/>
    <property type="match status" value="1"/>
</dbReference>
<sequence length="2530" mass="288073">MKQVIQIETSDSSDDEKNTDGGKATKLKIADVAENDEHSSADEKEKNVTNKVSSKTKRKTKRTSNTKRKQNRPKSTSTSERSRRKTVQTGLNGNYWNVVQIDRNSTTSTYNSNQLNDDDDDDDDDGNDSIYSSGREDDTKLQKILASSSSSSSEREVNLRTLLYSNRTFITCRSPEDSFFLCQVLQDVYNDTKRIRIRWCSLANENGDETKVDDKTHFKFDYEDILDPKTVLTGIPHVTRHADNTISLKEPDIIETKRLLEKSIRGESLSSDEPMDLSTENNIKTSNKSTSDLSNDSLPIKEALKKIKKRKISPESSRKQPVKKKIRKMSGESTLKRRPTIDINDIEDDEKQILKTKKSPKKTVAKPTTTPKAQLFKVQSNRLLRENLTITTYRKEPFFEDDLSVPYVSSIVQSKLAIRAVLINDPILLKGLIDDVNRVCSVHVQRGLHNELTAIHYAIKNDNIELLKILLEDLKTPKLDRCPFPTVTMTTRSTGRANIHAFGFRTAQIMASRGAKEGNNALIKDNMNALTIYHGQEIILYAIKNNCTRQIYDLLLEAYAHNNNVYENISHIVRGGYRKLAASIIGDIKDNTFYGFNNLHHQVLLFDGEDLTINRATSVVKKTKDNFQITPIHCAAINPNSKYLKQLLNVMPEYNILDKYERRPIHFAAACEGPEPLEFLLSKQVNFNDVDRGGNSSLHIAAMYGRAINAEILLRTAKEKAESNDAEDQIVHQKFGLASINRLNKTRFYPLHLAVVNNHLECVKVLLEFGANVDAPTSTSSGKLTPLMLACQKGYLKIVVHLIENGARVEARDRFKRTPLIHACMCGNAHIVSHLLRMGANANVCDSSLNTALHYGIAYGWYFCVRLLIEAGANVNCVNSWQTTCLAAGFLKGHYGICDYLLTDHHVDINFKTDDGLTLVMLTVGLDVSSSSVQQLDYVVTKHKADCTCVDSNGNNAFHYLASNISGQNIHYEKSEDEKAHHDNFFQIAQVLFDHECEPNKLNNKAQSALMIALEAGNFLLVDYLINKAKVEINPDVSHDGKNLLHYFAIKCDEYDLIQTLIKLPINDEIKKMSQMFDNSGRTPFHYCTSKFNEFCLANKSADGTDLLKKQYQSIIQMIEYCLESVQCDPDLEIRSNNDLKKSTTEQSIDDEEQSNENSQPMDDSLDNEKISKPKETSIFSLLRTVSFASQHPLELFLTKTKNINVLHHETQRTPLLEAIFLQEYQTAHMLMKESSCDINLSTSIVENERQQTPLILACKLQSLLIIRDLLNHKQCHILAHDNQQNQAIHYYLATSNRSNQYLDLLNLFIEKLKQIDSLNMSGKDERTPLHIAVYHNSGAIDSTTDVEEILIDNKCDLLIKDKLGNIPLHNIFLNKNIGDDPVELCVLILKAMKYESLDTKNNEGNTPLHLAVLKCSTVCITLLQQHKASLIIENNLSNSIIGTCIASGHLNLFITFLQQSIDIDLGKMHNILIKEISSEPAQQNNSPFMTASFFPTMTPSRFPMRAKRVQLTPRLKSTQNQITTTENKLLKQDNDKETWIWKYADIKKPKQFKQYSLIYLIIERDWQGALSLILNDLERFHLSYIQVLEAAILKNKLNLVLRLLSRLKDKTILHGKNSHRQNLFHLLANMDSYDNDIFKQILLHIHEYHVDWNLSDKYGSYPIHYACVKQNFLFLSFLREKYPTEFSLNQLDTYDNPAISLLFWTTKTEIQKNEIQSLVIYGKQLDCLCNYQNEIAMNPLSFGYNDSSDTNESYPPMKSDTNSTNIRTSPLINAIVHNNFQLVKFLLQLDTDVNFPDAEKRTPLMHAVRQNNIDIVKLLLNKDYSLEEKSDPFQGFQAHHIGLRPGRGKVAPNFFLGATAAAAAPISTSSTTSTDESKKFLVTSTIDLNASDPLGRTCIHHLVQPFPDGSYTSNIELLRLLHSSGASITQLDLAGLSPLQYGAINGCQHLCDELIKLINDETGSTQAIIERFYINDPNKNLLDQPDFYSDAQQLIDKYISKHPSHTQNTAYQVDHLSGMSVTGEVLIDTDKNEPYDVRLTKTDVNYGIVGLYNFYRMQIIKHKSKNNLYFLFTRWGRIGDAEGQYQLTPYSTLDECRKEFLKVFREKTGNAWKDTNQFEIKPKKYTLIKLNERELHKYSNVPIDFERLQTEHISSKLHSSIFKDFLKTLINRQAIRLNIDKTQLDIEWMPVSQLKRETLQKARDLLIELKNNIEKKQELTLAIQRGKTIEQQNQFKTILDSIYKHTNEYYTIIPLRGYADEKLPIIDNEGQLKQQEKILDDLLELELSYKILLGAQANLKTISPLDYLYKSINCQFEAMNKDDIDSQLILRYIWASASSIQVEQIFKIARPNEDERLYKSNLDNHYLLWHGTNICNLISILTRGLLVGPLAAMASGSLFGKGIYTADTFAKSLGYCSGVKQNDGGGERCFMILCEVALGEIKEMGLNNDDGDDGTKQLDLNQFQSRKGTGRLIPDPRYTVTRNYGVRMPLGNMIDNTDIKVGFYGLNYNEYIVYDESQVALRYLVQFRR</sequence>
<dbReference type="Gene3D" id="1.20.142.10">
    <property type="entry name" value="Poly(ADP-ribose) polymerase, regulatory domain"/>
    <property type="match status" value="1"/>
</dbReference>
<dbReference type="PROSITE" id="PS51977">
    <property type="entry name" value="WGR"/>
    <property type="match status" value="1"/>
</dbReference>
<keyword evidence="5" id="KW-0677">Repeat</keyword>
<dbReference type="PANTHER" id="PTHR24198">
    <property type="entry name" value="ANKYRIN REPEAT AND PROTEIN KINASE DOMAIN-CONTAINING PROTEIN"/>
    <property type="match status" value="1"/>
</dbReference>
<dbReference type="SMART" id="SM00248">
    <property type="entry name" value="ANK"/>
    <property type="match status" value="22"/>
</dbReference>
<evidence type="ECO:0000256" key="1">
    <source>
        <dbReference type="ARBA" id="ARBA00004123"/>
    </source>
</evidence>
<dbReference type="SUPFAM" id="SSF47587">
    <property type="entry name" value="Domain of poly(ADP-ribose) polymerase"/>
    <property type="match status" value="1"/>
</dbReference>
<proteinExistence type="predicted"/>
<feature type="repeat" description="ANK" evidence="9">
    <location>
        <begin position="815"/>
        <end position="847"/>
    </location>
</feature>
<dbReference type="InterPro" id="IPR036616">
    <property type="entry name" value="Poly(ADP-ribose)pol_reg_dom_sf"/>
</dbReference>
<accession>A0A813RW27</accession>
<dbReference type="Pfam" id="PF00644">
    <property type="entry name" value="PARP"/>
    <property type="match status" value="1"/>
</dbReference>
<feature type="region of interest" description="Disordered" evidence="11">
    <location>
        <begin position="265"/>
        <end position="341"/>
    </location>
</feature>
<dbReference type="Gene3D" id="3.90.228.10">
    <property type="match status" value="1"/>
</dbReference>
<evidence type="ECO:0000259" key="14">
    <source>
        <dbReference type="PROSITE" id="PS51977"/>
    </source>
</evidence>
<dbReference type="GO" id="GO:0005634">
    <property type="term" value="C:nucleus"/>
    <property type="evidence" value="ECO:0007669"/>
    <property type="project" value="UniProtKB-SubCell"/>
</dbReference>
<dbReference type="SUPFAM" id="SSF48403">
    <property type="entry name" value="Ankyrin repeat"/>
    <property type="match status" value="4"/>
</dbReference>
<dbReference type="SUPFAM" id="SSF142921">
    <property type="entry name" value="WGR domain-like"/>
    <property type="match status" value="1"/>
</dbReference>
<evidence type="ECO:0000256" key="6">
    <source>
        <dbReference type="ARBA" id="ARBA00023027"/>
    </source>
</evidence>
<name>A0A813RW27_9BILA</name>
<evidence type="ECO:0000259" key="12">
    <source>
        <dbReference type="PROSITE" id="PS51059"/>
    </source>
</evidence>
<dbReference type="EMBL" id="CAJNOI010000011">
    <property type="protein sequence ID" value="CAF0788472.1"/>
    <property type="molecule type" value="Genomic_DNA"/>
</dbReference>
<keyword evidence="6 10" id="KW-0520">NAD</keyword>
<feature type="compositionally biased region" description="Basic residues" evidence="11">
    <location>
        <begin position="54"/>
        <end position="72"/>
    </location>
</feature>
<reference evidence="15" key="1">
    <citation type="submission" date="2021-02" db="EMBL/GenBank/DDBJ databases">
        <authorList>
            <person name="Nowell W R."/>
        </authorList>
    </citation>
    <scope>NUCLEOTIDE SEQUENCE</scope>
</reference>
<feature type="repeat" description="ANK" evidence="9">
    <location>
        <begin position="782"/>
        <end position="814"/>
    </location>
</feature>
<feature type="compositionally biased region" description="Polar residues" evidence="11">
    <location>
        <begin position="1"/>
        <end position="10"/>
    </location>
</feature>
<dbReference type="PROSITE" id="PS50088">
    <property type="entry name" value="ANK_REPEAT"/>
    <property type="match status" value="6"/>
</dbReference>
<feature type="repeat" description="ANK" evidence="9">
    <location>
        <begin position="1800"/>
        <end position="1832"/>
    </location>
</feature>
<keyword evidence="8" id="KW-0539">Nucleus</keyword>
<feature type="compositionally biased region" description="Basic and acidic residues" evidence="11">
    <location>
        <begin position="28"/>
        <end position="48"/>
    </location>
</feature>
<dbReference type="Gene3D" id="1.25.40.20">
    <property type="entry name" value="Ankyrin repeat-containing domain"/>
    <property type="match status" value="9"/>
</dbReference>
<evidence type="ECO:0000313" key="16">
    <source>
        <dbReference type="Proteomes" id="UP000663877"/>
    </source>
</evidence>
<keyword evidence="4" id="KW-0548">Nucleotidyltransferase</keyword>
<dbReference type="InterPro" id="IPR036770">
    <property type="entry name" value="Ankyrin_rpt-contain_sf"/>
</dbReference>
<dbReference type="Pfam" id="PF00023">
    <property type="entry name" value="Ank"/>
    <property type="match status" value="2"/>
</dbReference>
<evidence type="ECO:0000256" key="8">
    <source>
        <dbReference type="ARBA" id="ARBA00023242"/>
    </source>
</evidence>
<dbReference type="SMART" id="SM00773">
    <property type="entry name" value="WGR"/>
    <property type="match status" value="1"/>
</dbReference>
<evidence type="ECO:0000256" key="9">
    <source>
        <dbReference type="PROSITE-ProRule" id="PRU00023"/>
    </source>
</evidence>
<evidence type="ECO:0000256" key="5">
    <source>
        <dbReference type="ARBA" id="ARBA00022737"/>
    </source>
</evidence>
<evidence type="ECO:0000256" key="7">
    <source>
        <dbReference type="ARBA" id="ARBA00023043"/>
    </source>
</evidence>
<comment type="subcellular location">
    <subcellularLocation>
        <location evidence="1">Nucleus</location>
    </subcellularLocation>
</comment>
<dbReference type="EC" id="2.4.2.-" evidence="10"/>
<organism evidence="15 16">
    <name type="scientific">Adineta steineri</name>
    <dbReference type="NCBI Taxonomy" id="433720"/>
    <lineage>
        <taxon>Eukaryota</taxon>
        <taxon>Metazoa</taxon>
        <taxon>Spiralia</taxon>
        <taxon>Gnathifera</taxon>
        <taxon>Rotifera</taxon>
        <taxon>Eurotatoria</taxon>
        <taxon>Bdelloidea</taxon>
        <taxon>Adinetida</taxon>
        <taxon>Adinetidae</taxon>
        <taxon>Adineta</taxon>
    </lineage>
</organism>
<dbReference type="InterPro" id="IPR008893">
    <property type="entry name" value="WGR_domain"/>
</dbReference>
<dbReference type="Pfam" id="PF13637">
    <property type="entry name" value="Ank_4"/>
    <property type="match status" value="1"/>
</dbReference>
<feature type="repeat" description="ANK" evidence="9">
    <location>
        <begin position="1404"/>
        <end position="1436"/>
    </location>
</feature>
<dbReference type="Pfam" id="PF02877">
    <property type="entry name" value="PARP_reg"/>
    <property type="match status" value="1"/>
</dbReference>